<keyword evidence="11" id="KW-0282">Flagellum</keyword>
<gene>
    <name evidence="11" type="primary">fliR</name>
    <name evidence="11" type="ORF">FNA67_14085</name>
</gene>
<dbReference type="InterPro" id="IPR002010">
    <property type="entry name" value="T3SS_IM_R"/>
</dbReference>
<dbReference type="InterPro" id="IPR006303">
    <property type="entry name" value="FliR"/>
</dbReference>
<dbReference type="GO" id="GO:0006605">
    <property type="term" value="P:protein targeting"/>
    <property type="evidence" value="ECO:0007669"/>
    <property type="project" value="UniProtKB-UniRule"/>
</dbReference>
<dbReference type="NCBIfam" id="TIGR01400">
    <property type="entry name" value="fliR"/>
    <property type="match status" value="1"/>
</dbReference>
<feature type="transmembrane region" description="Helical" evidence="10">
    <location>
        <begin position="220"/>
        <end position="242"/>
    </location>
</feature>
<sequence length="253" mass="27528">MGLNWLPETAYLYLIVFARVGSMLMFMPGLGERSIPARMRLGFALVFALVLYPLLRPQLPALPTEIMAIIMMLFHEIIIGLMLGALMRFFVSAAQVAGAIIAFQVGLSAAMMADPNQGGVQGAVFGTFLSFLGIALIFATDLHHMTLSAIYDSYMVFSPTEPLMVGDAAQAAIRAVTGSFLVGVQMAAPFIVFGLIFNLGMGILSRLMPALQVYFMAMPANIWVGLLLFGLLLAMMMGWYLTHFEAELATLRV</sequence>
<evidence type="ECO:0000256" key="1">
    <source>
        <dbReference type="ARBA" id="ARBA00002578"/>
    </source>
</evidence>
<dbReference type="Pfam" id="PF01311">
    <property type="entry name" value="Bac_export_1"/>
    <property type="match status" value="1"/>
</dbReference>
<reference evidence="11 12" key="1">
    <citation type="journal article" date="2015" name="Int. J. Syst. Evol. Microbiol.">
        <title>Youhaiella tibetensis gen. nov., sp. nov., isolated from subsurface sediment.</title>
        <authorList>
            <person name="Wang Y.X."/>
            <person name="Huang F.Q."/>
            <person name="Nogi Y."/>
            <person name="Pang S.J."/>
            <person name="Wang P.K."/>
            <person name="Lv J."/>
        </authorList>
    </citation>
    <scope>NUCLEOTIDE SEQUENCE [LARGE SCALE GENOMIC DNA]</scope>
    <source>
        <strain evidence="12">fig4</strain>
    </source>
</reference>
<dbReference type="PANTHER" id="PTHR30065:SF8">
    <property type="entry name" value="FLAGELLAR BIOSYNTHETIC PROTEIN FLIR"/>
    <property type="match status" value="1"/>
</dbReference>
<keyword evidence="6 10" id="KW-1133">Transmembrane helix</keyword>
<evidence type="ECO:0000256" key="3">
    <source>
        <dbReference type="ARBA" id="ARBA00021717"/>
    </source>
</evidence>
<evidence type="ECO:0000256" key="10">
    <source>
        <dbReference type="RuleBase" id="RU362071"/>
    </source>
</evidence>
<dbReference type="AlphaFoldDB" id="A0A5B9DTL6"/>
<comment type="subcellular location">
    <subcellularLocation>
        <location evidence="10">Cell membrane</location>
        <topology evidence="10">Multi-pass membrane protein</topology>
    </subcellularLocation>
    <subcellularLocation>
        <location evidence="10">Bacterial flagellum basal body</location>
    </subcellularLocation>
</comment>
<accession>A0A5B9DTL6</accession>
<keyword evidence="11" id="KW-0966">Cell projection</keyword>
<evidence type="ECO:0000313" key="11">
    <source>
        <dbReference type="EMBL" id="QEE22801.1"/>
    </source>
</evidence>
<organism evidence="11 12">
    <name type="scientific">Paradevosia tibetensis</name>
    <dbReference type="NCBI Taxonomy" id="1447062"/>
    <lineage>
        <taxon>Bacteria</taxon>
        <taxon>Pseudomonadati</taxon>
        <taxon>Pseudomonadota</taxon>
        <taxon>Alphaproteobacteria</taxon>
        <taxon>Hyphomicrobiales</taxon>
        <taxon>Devosiaceae</taxon>
        <taxon>Paradevosia</taxon>
    </lineage>
</organism>
<feature type="transmembrane region" description="Helical" evidence="10">
    <location>
        <begin position="12"/>
        <end position="30"/>
    </location>
</feature>
<protein>
    <recommendedName>
        <fullName evidence="3 9">Flagellar biosynthetic protein FliR</fullName>
    </recommendedName>
</protein>
<keyword evidence="12" id="KW-1185">Reference proteome</keyword>
<keyword evidence="11" id="KW-0969">Cilium</keyword>
<keyword evidence="7 10" id="KW-0472">Membrane</keyword>
<proteinExistence type="inferred from homology"/>
<evidence type="ECO:0000256" key="6">
    <source>
        <dbReference type="ARBA" id="ARBA00022989"/>
    </source>
</evidence>
<feature type="transmembrane region" description="Helical" evidence="10">
    <location>
        <begin position="119"/>
        <end position="139"/>
    </location>
</feature>
<dbReference type="KEGG" id="yti:FNA67_14085"/>
<evidence type="ECO:0000256" key="8">
    <source>
        <dbReference type="ARBA" id="ARBA00023143"/>
    </source>
</evidence>
<keyword evidence="8 10" id="KW-0975">Bacterial flagellum</keyword>
<comment type="function">
    <text evidence="1 10">Role in flagellar biosynthesis.</text>
</comment>
<keyword evidence="4 10" id="KW-1003">Cell membrane</keyword>
<evidence type="ECO:0000256" key="2">
    <source>
        <dbReference type="ARBA" id="ARBA00009772"/>
    </source>
</evidence>
<feature type="transmembrane region" description="Helical" evidence="10">
    <location>
        <begin position="66"/>
        <end position="86"/>
    </location>
</feature>
<dbReference type="Proteomes" id="UP000321062">
    <property type="component" value="Chromosome"/>
</dbReference>
<dbReference type="PRINTS" id="PR00953">
    <property type="entry name" value="TYPE3IMRPROT"/>
</dbReference>
<dbReference type="GO" id="GO:0044780">
    <property type="term" value="P:bacterial-type flagellum assembly"/>
    <property type="evidence" value="ECO:0007669"/>
    <property type="project" value="UniProtKB-UniRule"/>
</dbReference>
<evidence type="ECO:0000313" key="12">
    <source>
        <dbReference type="Proteomes" id="UP000321062"/>
    </source>
</evidence>
<keyword evidence="5 10" id="KW-0812">Transmembrane</keyword>
<dbReference type="EMBL" id="CP041690">
    <property type="protein sequence ID" value="QEE22801.1"/>
    <property type="molecule type" value="Genomic_DNA"/>
</dbReference>
<feature type="transmembrane region" description="Helical" evidence="10">
    <location>
        <begin position="180"/>
        <end position="200"/>
    </location>
</feature>
<evidence type="ECO:0000256" key="9">
    <source>
        <dbReference type="NCBIfam" id="TIGR01400"/>
    </source>
</evidence>
<feature type="transmembrane region" description="Helical" evidence="10">
    <location>
        <begin position="37"/>
        <end position="54"/>
    </location>
</feature>
<dbReference type="GO" id="GO:0005886">
    <property type="term" value="C:plasma membrane"/>
    <property type="evidence" value="ECO:0007669"/>
    <property type="project" value="UniProtKB-SubCell"/>
</dbReference>
<dbReference type="GO" id="GO:0009425">
    <property type="term" value="C:bacterial-type flagellum basal body"/>
    <property type="evidence" value="ECO:0007669"/>
    <property type="project" value="UniProtKB-SubCell"/>
</dbReference>
<feature type="transmembrane region" description="Helical" evidence="10">
    <location>
        <begin position="93"/>
        <end position="113"/>
    </location>
</feature>
<dbReference type="PANTHER" id="PTHR30065">
    <property type="entry name" value="FLAGELLAR BIOSYNTHETIC PROTEIN FLIR"/>
    <property type="match status" value="1"/>
</dbReference>
<comment type="similarity">
    <text evidence="2 10">Belongs to the FliR/MopE/SpaR family.</text>
</comment>
<evidence type="ECO:0000256" key="5">
    <source>
        <dbReference type="ARBA" id="ARBA00022692"/>
    </source>
</evidence>
<evidence type="ECO:0000256" key="4">
    <source>
        <dbReference type="ARBA" id="ARBA00022475"/>
    </source>
</evidence>
<evidence type="ECO:0000256" key="7">
    <source>
        <dbReference type="ARBA" id="ARBA00023136"/>
    </source>
</evidence>
<name>A0A5B9DTL6_9HYPH</name>
<dbReference type="OrthoDB" id="9779817at2"/>